<feature type="transmembrane region" description="Helical" evidence="1">
    <location>
        <begin position="6"/>
        <end position="22"/>
    </location>
</feature>
<keyword evidence="1" id="KW-1133">Transmembrane helix</keyword>
<protein>
    <submittedName>
        <fullName evidence="2">Uncharacterized protein</fullName>
    </submittedName>
</protein>
<comment type="caution">
    <text evidence="2">The sequence shown here is derived from an EMBL/GenBank/DDBJ whole genome shotgun (WGS) entry which is preliminary data.</text>
</comment>
<feature type="transmembrane region" description="Helical" evidence="1">
    <location>
        <begin position="43"/>
        <end position="64"/>
    </location>
</feature>
<dbReference type="EMBL" id="JAEMEF010000013">
    <property type="protein sequence ID" value="MBL7560737.1"/>
    <property type="molecule type" value="Genomic_DNA"/>
</dbReference>
<evidence type="ECO:0000256" key="1">
    <source>
        <dbReference type="SAM" id="Phobius"/>
    </source>
</evidence>
<keyword evidence="1" id="KW-0472">Membrane</keyword>
<gene>
    <name evidence="2" type="ORF">JAO71_13090</name>
</gene>
<sequence>MEATVIFGILLFVLITFVFYKLTSKDYKKDYSKKMWSNWVTRLYYWQGALLISGGLTVALLFAIKSVNILQF</sequence>
<organism evidence="2 3">
    <name type="scientific">Olleya sediminilitoris</name>
    <dbReference type="NCBI Taxonomy" id="2795739"/>
    <lineage>
        <taxon>Bacteria</taxon>
        <taxon>Pseudomonadati</taxon>
        <taxon>Bacteroidota</taxon>
        <taxon>Flavobacteriia</taxon>
        <taxon>Flavobacteriales</taxon>
        <taxon>Flavobacteriaceae</taxon>
    </lineage>
</organism>
<keyword evidence="1" id="KW-0812">Transmembrane</keyword>
<name>A0ABS1WNQ9_9FLAO</name>
<evidence type="ECO:0000313" key="2">
    <source>
        <dbReference type="EMBL" id="MBL7560737.1"/>
    </source>
</evidence>
<dbReference type="Proteomes" id="UP000605013">
    <property type="component" value="Unassembled WGS sequence"/>
</dbReference>
<evidence type="ECO:0000313" key="3">
    <source>
        <dbReference type="Proteomes" id="UP000605013"/>
    </source>
</evidence>
<proteinExistence type="predicted"/>
<keyword evidence="3" id="KW-1185">Reference proteome</keyword>
<reference evidence="2 3" key="1">
    <citation type="submission" date="2020-12" db="EMBL/GenBank/DDBJ databases">
        <title>Olleya sediminilitoris sp. nov., isolated from a tidal flat.</title>
        <authorList>
            <person name="Park S."/>
            <person name="Yoon J.-H."/>
        </authorList>
    </citation>
    <scope>NUCLEOTIDE SEQUENCE [LARGE SCALE GENOMIC DNA]</scope>
    <source>
        <strain evidence="2 3">YSTF-M6</strain>
    </source>
</reference>
<accession>A0ABS1WNQ9</accession>
<dbReference type="RefSeq" id="WP_203001323.1">
    <property type="nucleotide sequence ID" value="NZ_JAEMEF010000013.1"/>
</dbReference>